<name>A0A9Q0NGA8_9DIPT</name>
<accession>A0A9Q0NGA8</accession>
<keyword evidence="2" id="KW-1185">Reference proteome</keyword>
<dbReference type="AlphaFoldDB" id="A0A9Q0NGA8"/>
<organism evidence="1 2">
    <name type="scientific">Pseudolycoriella hygida</name>
    <dbReference type="NCBI Taxonomy" id="35572"/>
    <lineage>
        <taxon>Eukaryota</taxon>
        <taxon>Metazoa</taxon>
        <taxon>Ecdysozoa</taxon>
        <taxon>Arthropoda</taxon>
        <taxon>Hexapoda</taxon>
        <taxon>Insecta</taxon>
        <taxon>Pterygota</taxon>
        <taxon>Neoptera</taxon>
        <taxon>Endopterygota</taxon>
        <taxon>Diptera</taxon>
        <taxon>Nematocera</taxon>
        <taxon>Sciaroidea</taxon>
        <taxon>Sciaridae</taxon>
        <taxon>Pseudolycoriella</taxon>
    </lineage>
</organism>
<dbReference type="EMBL" id="WJQU01000001">
    <property type="protein sequence ID" value="KAJ6649558.1"/>
    <property type="molecule type" value="Genomic_DNA"/>
</dbReference>
<proteinExistence type="predicted"/>
<evidence type="ECO:0000313" key="1">
    <source>
        <dbReference type="EMBL" id="KAJ6649558.1"/>
    </source>
</evidence>
<reference evidence="1" key="1">
    <citation type="submission" date="2022-07" db="EMBL/GenBank/DDBJ databases">
        <authorList>
            <person name="Trinca V."/>
            <person name="Uliana J.V.C."/>
            <person name="Torres T.T."/>
            <person name="Ward R.J."/>
            <person name="Monesi N."/>
        </authorList>
    </citation>
    <scope>NUCLEOTIDE SEQUENCE</scope>
    <source>
        <strain evidence="1">HSMRA1968</strain>
        <tissue evidence="1">Whole embryos</tissue>
    </source>
</reference>
<sequence>MIRKKTGKNDDNEVYGFNAVEEDEIDDLIIFVQLFAFNYDNSEGERIVVVIKGRDKSIFYNL</sequence>
<evidence type="ECO:0000313" key="2">
    <source>
        <dbReference type="Proteomes" id="UP001151699"/>
    </source>
</evidence>
<protein>
    <submittedName>
        <fullName evidence="1">Uncharacterized protein</fullName>
    </submittedName>
</protein>
<dbReference type="Proteomes" id="UP001151699">
    <property type="component" value="Chromosome A"/>
</dbReference>
<comment type="caution">
    <text evidence="1">The sequence shown here is derived from an EMBL/GenBank/DDBJ whole genome shotgun (WGS) entry which is preliminary data.</text>
</comment>
<gene>
    <name evidence="1" type="ORF">Bhyg_04796</name>
</gene>